<dbReference type="Pfam" id="PF13000">
    <property type="entry name" value="Acatn"/>
    <property type="match status" value="3"/>
</dbReference>
<evidence type="ECO:0000256" key="2">
    <source>
        <dbReference type="ARBA" id="ARBA00022692"/>
    </source>
</evidence>
<dbReference type="Proteomes" id="UP000276133">
    <property type="component" value="Unassembled WGS sequence"/>
</dbReference>
<feature type="transmembrane region" description="Helical" evidence="5">
    <location>
        <begin position="63"/>
        <end position="81"/>
    </location>
</feature>
<gene>
    <name evidence="6" type="ORF">BpHYR1_038163</name>
</gene>
<dbReference type="GO" id="GO:0008521">
    <property type="term" value="F:acetyl-CoA transmembrane transporter activity"/>
    <property type="evidence" value="ECO:0007669"/>
    <property type="project" value="InterPro"/>
</dbReference>
<evidence type="ECO:0000256" key="1">
    <source>
        <dbReference type="ARBA" id="ARBA00004141"/>
    </source>
</evidence>
<dbReference type="PANTHER" id="PTHR12778:SF9">
    <property type="entry name" value="ACETYL-COENZYME A TRANSPORTER 1"/>
    <property type="match status" value="1"/>
</dbReference>
<accession>A0A3M7Q3E7</accession>
<feature type="transmembrane region" description="Helical" evidence="5">
    <location>
        <begin position="118"/>
        <end position="137"/>
    </location>
</feature>
<dbReference type="PANTHER" id="PTHR12778">
    <property type="entry name" value="SOLUTE CARRIER FAMILY 33 ACETYL-COA TRANSPORTER -RELATED"/>
    <property type="match status" value="1"/>
</dbReference>
<dbReference type="SUPFAM" id="SSF103473">
    <property type="entry name" value="MFS general substrate transporter"/>
    <property type="match status" value="1"/>
</dbReference>
<keyword evidence="4 5" id="KW-0472">Membrane</keyword>
<evidence type="ECO:0000256" key="4">
    <source>
        <dbReference type="ARBA" id="ARBA00023136"/>
    </source>
</evidence>
<evidence type="ECO:0000313" key="6">
    <source>
        <dbReference type="EMBL" id="RNA05481.1"/>
    </source>
</evidence>
<comment type="subcellular location">
    <subcellularLocation>
        <location evidence="1">Membrane</location>
        <topology evidence="1">Multi-pass membrane protein</topology>
    </subcellularLocation>
</comment>
<comment type="caution">
    <text evidence="6">The sequence shown here is derived from an EMBL/GenBank/DDBJ whole genome shotgun (WGS) entry which is preliminary data.</text>
</comment>
<proteinExistence type="predicted"/>
<dbReference type="InterPro" id="IPR036259">
    <property type="entry name" value="MFS_trans_sf"/>
</dbReference>
<feature type="transmembrane region" description="Helical" evidence="5">
    <location>
        <begin position="21"/>
        <end position="43"/>
    </location>
</feature>
<feature type="transmembrane region" description="Helical" evidence="5">
    <location>
        <begin position="336"/>
        <end position="353"/>
    </location>
</feature>
<evidence type="ECO:0000256" key="3">
    <source>
        <dbReference type="ARBA" id="ARBA00022989"/>
    </source>
</evidence>
<dbReference type="OrthoDB" id="6415790at2759"/>
<evidence type="ECO:0000256" key="5">
    <source>
        <dbReference type="SAM" id="Phobius"/>
    </source>
</evidence>
<keyword evidence="2 5" id="KW-0812">Transmembrane</keyword>
<evidence type="ECO:0000313" key="7">
    <source>
        <dbReference type="Proteomes" id="UP000276133"/>
    </source>
</evidence>
<keyword evidence="3 5" id="KW-1133">Transmembrane helix</keyword>
<sequence length="389" mass="44829">MKEIILSEFCCKKKFVKFSSWASICNNAGSTAGVLVGNSLFLILESESFSNNYIRPFFGLERFMHFFGLVFIVSTTLILFFKSEKNFYQEESLDNNFSIKETFSLLNKILKLDPIKSLLIILFTSKIAFATSSIRILKMIEAGVPKETLGLLNGFFQFIQILTPILASKFFDLDRPLEAFLKIYPIRIVFTLLLAIWVYITPQFRSVNDGGYTFQYFFLYMILNTVYCLIFSSMALFKTAFFTEISDKNIGGTYMTLLNTIANIGLQWPTTLALYLVDALSIKACVFEKKPNLKTISNKKFFNDFLKTMHENTCISQFEQKNCQSYGAECIVQTDAFYFLTAICAVLGVIWMHKFKKPILNLQSLSKLDWRIIQVKNNQCEAFMRRINN</sequence>
<dbReference type="GO" id="GO:0016020">
    <property type="term" value="C:membrane"/>
    <property type="evidence" value="ECO:0007669"/>
    <property type="project" value="UniProtKB-SubCell"/>
</dbReference>
<dbReference type="EMBL" id="REGN01007708">
    <property type="protein sequence ID" value="RNA05481.1"/>
    <property type="molecule type" value="Genomic_DNA"/>
</dbReference>
<feature type="transmembrane region" description="Helical" evidence="5">
    <location>
        <begin position="179"/>
        <end position="200"/>
    </location>
</feature>
<dbReference type="InterPro" id="IPR004752">
    <property type="entry name" value="AmpG_permease/AT-1"/>
</dbReference>
<reference evidence="6 7" key="1">
    <citation type="journal article" date="2018" name="Sci. Rep.">
        <title>Genomic signatures of local adaptation to the degree of environmental predictability in rotifers.</title>
        <authorList>
            <person name="Franch-Gras L."/>
            <person name="Hahn C."/>
            <person name="Garcia-Roger E.M."/>
            <person name="Carmona M.J."/>
            <person name="Serra M."/>
            <person name="Gomez A."/>
        </authorList>
    </citation>
    <scope>NUCLEOTIDE SEQUENCE [LARGE SCALE GENOMIC DNA]</scope>
    <source>
        <strain evidence="6">HYR1</strain>
    </source>
</reference>
<dbReference type="AlphaFoldDB" id="A0A3M7Q3E7"/>
<dbReference type="Gene3D" id="1.20.1250.20">
    <property type="entry name" value="MFS general substrate transporter like domains"/>
    <property type="match status" value="1"/>
</dbReference>
<name>A0A3M7Q3E7_BRAPC</name>
<feature type="transmembrane region" description="Helical" evidence="5">
    <location>
        <begin position="249"/>
        <end position="268"/>
    </location>
</feature>
<feature type="transmembrane region" description="Helical" evidence="5">
    <location>
        <begin position="212"/>
        <end position="237"/>
    </location>
</feature>
<dbReference type="STRING" id="10195.A0A3M7Q3E7"/>
<dbReference type="GO" id="GO:0035348">
    <property type="term" value="P:acetyl-CoA transmembrane transport"/>
    <property type="evidence" value="ECO:0007669"/>
    <property type="project" value="InterPro"/>
</dbReference>
<keyword evidence="7" id="KW-1185">Reference proteome</keyword>
<feature type="transmembrane region" description="Helical" evidence="5">
    <location>
        <begin position="149"/>
        <end position="167"/>
    </location>
</feature>
<protein>
    <submittedName>
        <fullName evidence="6">Acetyl-coenzyme A transporter 1</fullName>
    </submittedName>
</protein>
<organism evidence="6 7">
    <name type="scientific">Brachionus plicatilis</name>
    <name type="common">Marine rotifer</name>
    <name type="synonym">Brachionus muelleri</name>
    <dbReference type="NCBI Taxonomy" id="10195"/>
    <lineage>
        <taxon>Eukaryota</taxon>
        <taxon>Metazoa</taxon>
        <taxon>Spiralia</taxon>
        <taxon>Gnathifera</taxon>
        <taxon>Rotifera</taxon>
        <taxon>Eurotatoria</taxon>
        <taxon>Monogononta</taxon>
        <taxon>Pseudotrocha</taxon>
        <taxon>Ploima</taxon>
        <taxon>Brachionidae</taxon>
        <taxon>Brachionus</taxon>
    </lineage>
</organism>
<dbReference type="InterPro" id="IPR024371">
    <property type="entry name" value="AcetylCoA_trans_1-like"/>
</dbReference>